<evidence type="ECO:0000256" key="1">
    <source>
        <dbReference type="ARBA" id="ARBA00006739"/>
    </source>
</evidence>
<dbReference type="EC" id="2.4.1.11" evidence="8"/>
<sequence length="773" mass="85298">MSMPRFSVIINTYNRAASLVRTLDALQRLRYPRYEIIVVAGPCTDDTLERLRPWLPHIRLGHCAETNLSRSRNIGLAMAAGEYVAFTDDDGLPEANWLDTLAQAFAADERLGAVGGYVRDHTGVAYQTRHIRCNRLGEARFFDHPPDTEDPDWFPSLIGVNSAFRRQAVQQVGGFDEEYAYFLDETDLCLRLLQAGWRIATVPGAEVHHAYAPSHLRSPQRVPTTLLPTARSKVYYALRHNAVQNPVPLAQRQRDDLLASVAHLQAAGKIGAEHAQRLRHDVVQGAREATYDAFAHPCGKTITLPDPDPAAFTAHAPLWQRQGHAAALRVALISRNYPPQPLGGIGRYTHTLARALAELGHEVHVIAQSPDPEPRTDFENGVWVHRITPCAHVPAPLADRPEPPATLRQWTHAVYQCARTLAQRLDVRTFVAALWDVEGYELAAQPGWQLYTYLVTSYQLSLPLRTDWQANPHYLQHHVQPAIQAEAWLLQHSTALLASTHAIANDVRTHYPQAAQQLAPLHHLPFGIDDDPAPTTANPGGGEPGVAQPGLTVLYVGRFEHRKGIDLMLQAVAELAPQYPHVQWRLVGNHTLPGPGGQPWPAYFAQQHHGQPWLQRVHVVGEVDDTALLDEYRRCDIFVAPSRYESFGLIYLEAMRAGKAVIAGANGGGAEIVTNDVGVCIPTPDAQPLIGALRTLIDQPALRCRLGQQGRQRYLDHYTAAAFARRVQALLGPVPERAVASVQQVPHAGAERSLSQSPPVALPDLTDILEASS</sequence>
<name>A0A4R3LH26_9BURK</name>
<dbReference type="InterPro" id="IPR001296">
    <property type="entry name" value="Glyco_trans_1"/>
</dbReference>
<dbReference type="Gene3D" id="3.40.50.2000">
    <property type="entry name" value="Glycogen Phosphorylase B"/>
    <property type="match status" value="2"/>
</dbReference>
<evidence type="ECO:0000313" key="10">
    <source>
        <dbReference type="Proteomes" id="UP000315577"/>
    </source>
</evidence>
<dbReference type="InterPro" id="IPR001173">
    <property type="entry name" value="Glyco_trans_2-like"/>
</dbReference>
<dbReference type="EMBL" id="SMAH01000004">
    <property type="protein sequence ID" value="TCS98798.1"/>
    <property type="molecule type" value="Genomic_DNA"/>
</dbReference>
<evidence type="ECO:0000259" key="5">
    <source>
        <dbReference type="Pfam" id="PF00535"/>
    </source>
</evidence>
<keyword evidence="10" id="KW-1185">Reference proteome</keyword>
<feature type="domain" description="Glycosyltransferase subfamily 4-like N-terminal" evidence="6">
    <location>
        <begin position="343"/>
        <end position="516"/>
    </location>
</feature>
<dbReference type="InterPro" id="IPR029044">
    <property type="entry name" value="Nucleotide-diphossugar_trans"/>
</dbReference>
<evidence type="ECO:0000259" key="6">
    <source>
        <dbReference type="Pfam" id="PF13579"/>
    </source>
</evidence>
<reference evidence="7 9" key="1">
    <citation type="submission" date="2019-03" db="EMBL/GenBank/DDBJ databases">
        <title>Genomic Encyclopedia of Type Strains, Phase IV (KMG-IV): sequencing the most valuable type-strain genomes for metagenomic binning, comparative biology and taxonomic classification.</title>
        <authorList>
            <person name="Goeker M."/>
        </authorList>
    </citation>
    <scope>NUCLEOTIDE SEQUENCE [LARGE SCALE GENOMIC DNA]</scope>
    <source>
        <strain evidence="7 9">DSM 12034</strain>
    </source>
</reference>
<protein>
    <submittedName>
        <fullName evidence="8">Glycogen synthase</fullName>
        <ecNumber evidence="8">2.4.1.11</ecNumber>
    </submittedName>
</protein>
<comment type="caution">
    <text evidence="7">The sequence shown here is derived from an EMBL/GenBank/DDBJ whole genome shotgun (WGS) entry which is preliminary data.</text>
</comment>
<evidence type="ECO:0000313" key="8">
    <source>
        <dbReference type="EMBL" id="TSE20277.1"/>
    </source>
</evidence>
<dbReference type="Proteomes" id="UP000295536">
    <property type="component" value="Unassembled WGS sequence"/>
</dbReference>
<dbReference type="OrthoDB" id="484631at2"/>
<evidence type="ECO:0000313" key="9">
    <source>
        <dbReference type="Proteomes" id="UP000295536"/>
    </source>
</evidence>
<feature type="domain" description="Glycosyltransferase 2-like" evidence="5">
    <location>
        <begin position="7"/>
        <end position="172"/>
    </location>
</feature>
<dbReference type="Gene3D" id="3.90.550.10">
    <property type="entry name" value="Spore Coat Polysaccharide Biosynthesis Protein SpsA, Chain A"/>
    <property type="match status" value="1"/>
</dbReference>
<evidence type="ECO:0000313" key="7">
    <source>
        <dbReference type="EMBL" id="TCS98798.1"/>
    </source>
</evidence>
<dbReference type="GO" id="GO:0004373">
    <property type="term" value="F:alpha-1,4-glucan glucosyltransferase (UDP-glucose donor) activity"/>
    <property type="evidence" value="ECO:0007669"/>
    <property type="project" value="UniProtKB-EC"/>
</dbReference>
<dbReference type="CDD" id="cd03801">
    <property type="entry name" value="GT4_PimA-like"/>
    <property type="match status" value="1"/>
</dbReference>
<feature type="domain" description="Glycosyl transferase family 1" evidence="4">
    <location>
        <begin position="551"/>
        <end position="713"/>
    </location>
</feature>
<dbReference type="SUPFAM" id="SSF53756">
    <property type="entry name" value="UDP-Glycosyltransferase/glycogen phosphorylase"/>
    <property type="match status" value="1"/>
</dbReference>
<accession>A0A4R3LH26</accession>
<keyword evidence="3 8" id="KW-0808">Transferase</keyword>
<gene>
    <name evidence="7" type="ORF">EDC36_104222</name>
    <name evidence="8" type="ORF">Tigna_01908</name>
</gene>
<dbReference type="Proteomes" id="UP000315577">
    <property type="component" value="Unassembled WGS sequence"/>
</dbReference>
<evidence type="ECO:0000256" key="2">
    <source>
        <dbReference type="ARBA" id="ARBA00022676"/>
    </source>
</evidence>
<dbReference type="CDD" id="cd04186">
    <property type="entry name" value="GT_2_like_c"/>
    <property type="match status" value="1"/>
</dbReference>
<dbReference type="Pfam" id="PF00535">
    <property type="entry name" value="Glycos_transf_2"/>
    <property type="match status" value="1"/>
</dbReference>
<dbReference type="EMBL" id="VJNC01000013">
    <property type="protein sequence ID" value="TSE20277.1"/>
    <property type="molecule type" value="Genomic_DNA"/>
</dbReference>
<dbReference type="InterPro" id="IPR028098">
    <property type="entry name" value="Glyco_trans_4-like_N"/>
</dbReference>
<dbReference type="AlphaFoldDB" id="A0A4R3LH26"/>
<evidence type="ECO:0000256" key="3">
    <source>
        <dbReference type="ARBA" id="ARBA00022679"/>
    </source>
</evidence>
<dbReference type="Pfam" id="PF13579">
    <property type="entry name" value="Glyco_trans_4_4"/>
    <property type="match status" value="1"/>
</dbReference>
<dbReference type="SUPFAM" id="SSF53448">
    <property type="entry name" value="Nucleotide-diphospho-sugar transferases"/>
    <property type="match status" value="1"/>
</dbReference>
<organism evidence="7 9">
    <name type="scientific">Tepidimonas ignava</name>
    <dbReference type="NCBI Taxonomy" id="114249"/>
    <lineage>
        <taxon>Bacteria</taxon>
        <taxon>Pseudomonadati</taxon>
        <taxon>Pseudomonadota</taxon>
        <taxon>Betaproteobacteria</taxon>
        <taxon>Burkholderiales</taxon>
        <taxon>Tepidimonas</taxon>
    </lineage>
</organism>
<dbReference type="Pfam" id="PF00534">
    <property type="entry name" value="Glycos_transf_1"/>
    <property type="match status" value="1"/>
</dbReference>
<comment type="similarity">
    <text evidence="1">Belongs to the glycosyltransferase 2 family.</text>
</comment>
<keyword evidence="2 8" id="KW-0328">Glycosyltransferase</keyword>
<dbReference type="RefSeq" id="WP_132962112.1">
    <property type="nucleotide sequence ID" value="NZ_SMAH01000004.1"/>
</dbReference>
<dbReference type="PANTHER" id="PTHR43179">
    <property type="entry name" value="RHAMNOSYLTRANSFERASE WBBL"/>
    <property type="match status" value="1"/>
</dbReference>
<proteinExistence type="inferred from homology"/>
<evidence type="ECO:0000259" key="4">
    <source>
        <dbReference type="Pfam" id="PF00534"/>
    </source>
</evidence>
<dbReference type="PANTHER" id="PTHR43179:SF12">
    <property type="entry name" value="GALACTOFURANOSYLTRANSFERASE GLFT2"/>
    <property type="match status" value="1"/>
</dbReference>
<reference evidence="8 10" key="2">
    <citation type="submission" date="2019-07" db="EMBL/GenBank/DDBJ databases">
        <title>Tepidimonas ignava SPS-1037 draft genome.</title>
        <authorList>
            <person name="Da Costa M.S."/>
            <person name="Froufe H.J.C."/>
            <person name="Egas C."/>
            <person name="Albuquerque L."/>
        </authorList>
    </citation>
    <scope>NUCLEOTIDE SEQUENCE [LARGE SCALE GENOMIC DNA]</scope>
    <source>
        <strain evidence="8 10">SPS-1037</strain>
    </source>
</reference>